<reference evidence="1 2" key="1">
    <citation type="submission" date="2021-12" db="EMBL/GenBank/DDBJ databases">
        <title>Discovery of the Pendulisporaceae a myxobacterial family with distinct sporulation behavior and unique specialized metabolism.</title>
        <authorList>
            <person name="Garcia R."/>
            <person name="Popoff A."/>
            <person name="Bader C.D."/>
            <person name="Loehr J."/>
            <person name="Walesch S."/>
            <person name="Walt C."/>
            <person name="Boldt J."/>
            <person name="Bunk B."/>
            <person name="Haeckl F.J.F.P.J."/>
            <person name="Gunesch A.P."/>
            <person name="Birkelbach J."/>
            <person name="Nuebel U."/>
            <person name="Pietschmann T."/>
            <person name="Bach T."/>
            <person name="Mueller R."/>
        </authorList>
    </citation>
    <scope>NUCLEOTIDE SEQUENCE [LARGE SCALE GENOMIC DNA]</scope>
    <source>
        <strain evidence="1 2">MSr11954</strain>
    </source>
</reference>
<name>A0ABZ2LU35_9BACT</name>
<gene>
    <name evidence="1" type="ORF">LZC94_36660</name>
</gene>
<dbReference type="EMBL" id="CP089984">
    <property type="protein sequence ID" value="WXB13363.1"/>
    <property type="molecule type" value="Genomic_DNA"/>
</dbReference>
<organism evidence="1 2">
    <name type="scientific">Pendulispora albinea</name>
    <dbReference type="NCBI Taxonomy" id="2741071"/>
    <lineage>
        <taxon>Bacteria</taxon>
        <taxon>Pseudomonadati</taxon>
        <taxon>Myxococcota</taxon>
        <taxon>Myxococcia</taxon>
        <taxon>Myxococcales</taxon>
        <taxon>Sorangiineae</taxon>
        <taxon>Pendulisporaceae</taxon>
        <taxon>Pendulispora</taxon>
    </lineage>
</organism>
<dbReference type="Proteomes" id="UP001370348">
    <property type="component" value="Chromosome"/>
</dbReference>
<evidence type="ECO:0000313" key="2">
    <source>
        <dbReference type="Proteomes" id="UP001370348"/>
    </source>
</evidence>
<accession>A0ABZ2LU35</accession>
<proteinExistence type="predicted"/>
<protein>
    <submittedName>
        <fullName evidence="1">Uncharacterized protein</fullName>
    </submittedName>
</protein>
<dbReference type="RefSeq" id="WP_394822986.1">
    <property type="nucleotide sequence ID" value="NZ_CP089984.1"/>
</dbReference>
<keyword evidence="2" id="KW-1185">Reference proteome</keyword>
<sequence length="68" mass="7397">MVTATRFARPRARKRARAGGFTPLEQVLSIAALLGCFVYPLSLAARAAGQRIAGQMDSAQKTLLEQHR</sequence>
<evidence type="ECO:0000313" key="1">
    <source>
        <dbReference type="EMBL" id="WXB13363.1"/>
    </source>
</evidence>